<keyword evidence="1" id="KW-0472">Membrane</keyword>
<accession>A0A0M0BR73</accession>
<evidence type="ECO:0000256" key="1">
    <source>
        <dbReference type="SAM" id="Phobius"/>
    </source>
</evidence>
<feature type="non-terminal residue" evidence="2">
    <location>
        <position position="1"/>
    </location>
</feature>
<dbReference type="EMBL" id="LFWU01000107">
    <property type="protein sequence ID" value="KON31078.1"/>
    <property type="molecule type" value="Genomic_DNA"/>
</dbReference>
<sequence length="138" mass="15888">ILAMITIGTWGISFLNIWLSVSYFLYSILVFVLILPLTICRYCYYKTKMNSQFSVTKWKELFLKKWVSQGKLARIFMGIIWLLPIVLIFISFFLNFSVLALVSLIGCIVVLGGNVVYMNQRVCSKCSIKDDCHSSFET</sequence>
<comment type="caution">
    <text evidence="2">The sequence shown here is derived from an EMBL/GenBank/DDBJ whole genome shotgun (WGS) entry which is preliminary data.</text>
</comment>
<feature type="transmembrane region" description="Helical" evidence="1">
    <location>
        <begin position="98"/>
        <end position="117"/>
    </location>
</feature>
<evidence type="ECO:0000313" key="2">
    <source>
        <dbReference type="EMBL" id="KON31078.1"/>
    </source>
</evidence>
<feature type="transmembrane region" description="Helical" evidence="1">
    <location>
        <begin position="72"/>
        <end position="92"/>
    </location>
</feature>
<keyword evidence="1" id="KW-0812">Transmembrane</keyword>
<protein>
    <submittedName>
        <fullName evidence="2">Uncharacterized protein</fullName>
    </submittedName>
</protein>
<feature type="transmembrane region" description="Helical" evidence="1">
    <location>
        <begin position="23"/>
        <end position="44"/>
    </location>
</feature>
<evidence type="ECO:0000313" key="3">
    <source>
        <dbReference type="Proteomes" id="UP000037237"/>
    </source>
</evidence>
<proteinExistence type="predicted"/>
<keyword evidence="1" id="KW-1133">Transmembrane helix</keyword>
<name>A0A0M0BR73_9ARCH</name>
<dbReference type="AlphaFoldDB" id="A0A0M0BR73"/>
<dbReference type="Proteomes" id="UP000037237">
    <property type="component" value="Unassembled WGS sequence"/>
</dbReference>
<reference evidence="2 3" key="1">
    <citation type="submission" date="2015-06" db="EMBL/GenBank/DDBJ databases">
        <title>New insights into the roles of widespread benthic archaea in carbon and nitrogen cycling.</title>
        <authorList>
            <person name="Lazar C.S."/>
            <person name="Baker B.J."/>
            <person name="Seitz K.W."/>
            <person name="Hyde A.S."/>
            <person name="Dick G.J."/>
            <person name="Hinrichs K.-U."/>
            <person name="Teske A.P."/>
        </authorList>
    </citation>
    <scope>NUCLEOTIDE SEQUENCE [LARGE SCALE GENOMIC DNA]</scope>
    <source>
        <strain evidence="2">SG8-32-1</strain>
    </source>
</reference>
<organism evidence="2 3">
    <name type="scientific">miscellaneous Crenarchaeota group-1 archaeon SG8-32-1</name>
    <dbReference type="NCBI Taxonomy" id="1685124"/>
    <lineage>
        <taxon>Archaea</taxon>
        <taxon>Candidatus Bathyarchaeota</taxon>
        <taxon>MCG-1</taxon>
    </lineage>
</organism>
<gene>
    <name evidence="2" type="ORF">AC477_04425</name>
</gene>